<sequence>MTAVRYRPLIATTRYAIPAHDPVCPGEDNGDVDWIAVERTLNREHPQVSLNRDEQRAAALVLTRSGWGKRRISEFLSLYERLIEEWQADAGLLLPNRLCTADGCDRARSGRGLCTRHLQERRVTEKKKQCDHQDQRRRYSEKGRNR</sequence>
<dbReference type="RefSeq" id="WP_344087825.1">
    <property type="nucleotide sequence ID" value="NZ_BAAAHB010000011.1"/>
</dbReference>
<comment type="caution">
    <text evidence="2">The sequence shown here is derived from an EMBL/GenBank/DDBJ whole genome shotgun (WGS) entry which is preliminary data.</text>
</comment>
<dbReference type="EMBL" id="BAAAHB010000011">
    <property type="protein sequence ID" value="GAA0453850.1"/>
    <property type="molecule type" value="Genomic_DNA"/>
</dbReference>
<proteinExistence type="predicted"/>
<name>A0ABN0ZNK5_9ACTN</name>
<organism evidence="2 3">
    <name type="scientific">Streptomyces stramineus</name>
    <dbReference type="NCBI Taxonomy" id="173861"/>
    <lineage>
        <taxon>Bacteria</taxon>
        <taxon>Bacillati</taxon>
        <taxon>Actinomycetota</taxon>
        <taxon>Actinomycetes</taxon>
        <taxon>Kitasatosporales</taxon>
        <taxon>Streptomycetaceae</taxon>
        <taxon>Streptomyces</taxon>
    </lineage>
</organism>
<evidence type="ECO:0008006" key="4">
    <source>
        <dbReference type="Google" id="ProtNLM"/>
    </source>
</evidence>
<keyword evidence="3" id="KW-1185">Reference proteome</keyword>
<reference evidence="2 3" key="1">
    <citation type="journal article" date="2019" name="Int. J. Syst. Evol. Microbiol.">
        <title>The Global Catalogue of Microorganisms (GCM) 10K type strain sequencing project: providing services to taxonomists for standard genome sequencing and annotation.</title>
        <authorList>
            <consortium name="The Broad Institute Genomics Platform"/>
            <consortium name="The Broad Institute Genome Sequencing Center for Infectious Disease"/>
            <person name="Wu L."/>
            <person name="Ma J."/>
        </authorList>
    </citation>
    <scope>NUCLEOTIDE SEQUENCE [LARGE SCALE GENOMIC DNA]</scope>
    <source>
        <strain evidence="2 3">JCM 10649</strain>
    </source>
</reference>
<gene>
    <name evidence="2" type="ORF">GCM10009544_15770</name>
</gene>
<evidence type="ECO:0000313" key="3">
    <source>
        <dbReference type="Proteomes" id="UP001499895"/>
    </source>
</evidence>
<dbReference type="Proteomes" id="UP001499895">
    <property type="component" value="Unassembled WGS sequence"/>
</dbReference>
<accession>A0ABN0ZNK5</accession>
<evidence type="ECO:0000313" key="2">
    <source>
        <dbReference type="EMBL" id="GAA0453850.1"/>
    </source>
</evidence>
<feature type="region of interest" description="Disordered" evidence="1">
    <location>
        <begin position="125"/>
        <end position="146"/>
    </location>
</feature>
<evidence type="ECO:0000256" key="1">
    <source>
        <dbReference type="SAM" id="MobiDB-lite"/>
    </source>
</evidence>
<protein>
    <recommendedName>
        <fullName evidence="4">Transposase</fullName>
    </recommendedName>
</protein>